<keyword evidence="2" id="KW-1185">Reference proteome</keyword>
<sequence length="45" mass="5116">MTVQKALFLGEQDIDRVVVNGVDECCLSLNSTFFTQIYIEIAIYD</sequence>
<gene>
    <name evidence="1" type="ORF">SAMN05444377_102210</name>
</gene>
<protein>
    <submittedName>
        <fullName evidence="1">Uncharacterized protein</fullName>
    </submittedName>
</protein>
<dbReference type="AlphaFoldDB" id="A0A1M4XWU5"/>
<accession>A0A1M4XWU5</accession>
<proteinExistence type="predicted"/>
<dbReference type="Proteomes" id="UP000184147">
    <property type="component" value="Unassembled WGS sequence"/>
</dbReference>
<organism evidence="1 2">
    <name type="scientific">Flavobacterium fontis</name>
    <dbReference type="NCBI Taxonomy" id="1124188"/>
    <lineage>
        <taxon>Bacteria</taxon>
        <taxon>Pseudomonadati</taxon>
        <taxon>Bacteroidota</taxon>
        <taxon>Flavobacteriia</taxon>
        <taxon>Flavobacteriales</taxon>
        <taxon>Flavobacteriaceae</taxon>
        <taxon>Flavobacterium</taxon>
    </lineage>
</organism>
<name>A0A1M4XWU5_9FLAO</name>
<dbReference type="EMBL" id="FQVQ01000002">
    <property type="protein sequence ID" value="SHE97939.1"/>
    <property type="molecule type" value="Genomic_DNA"/>
</dbReference>
<evidence type="ECO:0000313" key="2">
    <source>
        <dbReference type="Proteomes" id="UP000184147"/>
    </source>
</evidence>
<reference evidence="1 2" key="1">
    <citation type="submission" date="2016-11" db="EMBL/GenBank/DDBJ databases">
        <authorList>
            <person name="Jaros S."/>
            <person name="Januszkiewicz K."/>
            <person name="Wedrychowicz H."/>
        </authorList>
    </citation>
    <scope>NUCLEOTIDE SEQUENCE [LARGE SCALE GENOMIC DNA]</scope>
    <source>
        <strain evidence="1 2">DSM 25660</strain>
    </source>
</reference>
<evidence type="ECO:0000313" key="1">
    <source>
        <dbReference type="EMBL" id="SHE97939.1"/>
    </source>
</evidence>